<evidence type="ECO:0000256" key="1">
    <source>
        <dbReference type="ARBA" id="ARBA00007347"/>
    </source>
</evidence>
<comment type="similarity">
    <text evidence="1 3">Belongs to the CMC family.</text>
</comment>
<evidence type="ECO:0000256" key="2">
    <source>
        <dbReference type="ARBA" id="ARBA00023157"/>
    </source>
</evidence>
<evidence type="ECO:0000313" key="4">
    <source>
        <dbReference type="EMBL" id="KIM30768.1"/>
    </source>
</evidence>
<dbReference type="Pfam" id="PF08583">
    <property type="entry name" value="Cmc1"/>
    <property type="match status" value="1"/>
</dbReference>
<keyword evidence="3" id="KW-0472">Membrane</keyword>
<dbReference type="EMBL" id="KN824283">
    <property type="protein sequence ID" value="KIM30768.1"/>
    <property type="molecule type" value="Genomic_DNA"/>
</dbReference>
<keyword evidence="3" id="KW-0496">Mitochondrion</keyword>
<protein>
    <recommendedName>
        <fullName evidence="3">COX assembly mitochondrial protein</fullName>
    </recommendedName>
</protein>
<proteinExistence type="inferred from homology"/>
<reference evidence="5" key="2">
    <citation type="submission" date="2015-01" db="EMBL/GenBank/DDBJ databases">
        <title>Evolutionary Origins and Diversification of the Mycorrhizal Mutualists.</title>
        <authorList>
            <consortium name="DOE Joint Genome Institute"/>
            <consortium name="Mycorrhizal Genomics Consortium"/>
            <person name="Kohler A."/>
            <person name="Kuo A."/>
            <person name="Nagy L.G."/>
            <person name="Floudas D."/>
            <person name="Copeland A."/>
            <person name="Barry K.W."/>
            <person name="Cichocki N."/>
            <person name="Veneault-Fourrey C."/>
            <person name="LaButti K."/>
            <person name="Lindquist E.A."/>
            <person name="Lipzen A."/>
            <person name="Lundell T."/>
            <person name="Morin E."/>
            <person name="Murat C."/>
            <person name="Riley R."/>
            <person name="Ohm R."/>
            <person name="Sun H."/>
            <person name="Tunlid A."/>
            <person name="Henrissat B."/>
            <person name="Grigoriev I.V."/>
            <person name="Hibbett D.S."/>
            <person name="Martin F."/>
        </authorList>
    </citation>
    <scope>NUCLEOTIDE SEQUENCE [LARGE SCALE GENOMIC DNA]</scope>
    <source>
        <strain evidence="5">MAFF 305830</strain>
    </source>
</reference>
<gene>
    <name evidence="4" type="ORF">M408DRAFT_327753</name>
</gene>
<accession>A0A0C2WXB6</accession>
<dbReference type="PANTHER" id="PTHR22977">
    <property type="entry name" value="COX ASSEMBLY MITOCHONDRIAL PROTEIN"/>
    <property type="match status" value="1"/>
</dbReference>
<dbReference type="PANTHER" id="PTHR22977:SF5">
    <property type="entry name" value="COX ASSEMBLY MITOCHONDRIAL PROTEIN HOMOLOG"/>
    <property type="match status" value="1"/>
</dbReference>
<evidence type="ECO:0000256" key="3">
    <source>
        <dbReference type="RuleBase" id="RU364104"/>
    </source>
</evidence>
<comment type="function">
    <text evidence="3">Required for mitochondrial cytochrome c oxidase (COX) assembly and respiration.</text>
</comment>
<dbReference type="Proteomes" id="UP000054097">
    <property type="component" value="Unassembled WGS sequence"/>
</dbReference>
<dbReference type="STRING" id="933852.A0A0C2WXB6"/>
<comment type="subcellular location">
    <subcellularLocation>
        <location evidence="3">Mitochondrion inner membrane</location>
    </subcellularLocation>
</comment>
<reference evidence="4 5" key="1">
    <citation type="submission" date="2014-04" db="EMBL/GenBank/DDBJ databases">
        <authorList>
            <consortium name="DOE Joint Genome Institute"/>
            <person name="Kuo A."/>
            <person name="Zuccaro A."/>
            <person name="Kohler A."/>
            <person name="Nagy L.G."/>
            <person name="Floudas D."/>
            <person name="Copeland A."/>
            <person name="Barry K.W."/>
            <person name="Cichocki N."/>
            <person name="Veneault-Fourrey C."/>
            <person name="LaButti K."/>
            <person name="Lindquist E.A."/>
            <person name="Lipzen A."/>
            <person name="Lundell T."/>
            <person name="Morin E."/>
            <person name="Murat C."/>
            <person name="Sun H."/>
            <person name="Tunlid A."/>
            <person name="Henrissat B."/>
            <person name="Grigoriev I.V."/>
            <person name="Hibbett D.S."/>
            <person name="Martin F."/>
            <person name="Nordberg H.P."/>
            <person name="Cantor M.N."/>
            <person name="Hua S.X."/>
        </authorList>
    </citation>
    <scope>NUCLEOTIDE SEQUENCE [LARGE SCALE GENOMIC DNA]</scope>
    <source>
        <strain evidence="4 5">MAFF 305830</strain>
    </source>
</reference>
<keyword evidence="3" id="KW-0999">Mitochondrion inner membrane</keyword>
<name>A0A0C2WXB6_SERVB</name>
<evidence type="ECO:0000313" key="5">
    <source>
        <dbReference type="Proteomes" id="UP000054097"/>
    </source>
</evidence>
<organism evidence="4 5">
    <name type="scientific">Serendipita vermifera MAFF 305830</name>
    <dbReference type="NCBI Taxonomy" id="933852"/>
    <lineage>
        <taxon>Eukaryota</taxon>
        <taxon>Fungi</taxon>
        <taxon>Dikarya</taxon>
        <taxon>Basidiomycota</taxon>
        <taxon>Agaricomycotina</taxon>
        <taxon>Agaricomycetes</taxon>
        <taxon>Sebacinales</taxon>
        <taxon>Serendipitaceae</taxon>
        <taxon>Serendipita</taxon>
    </lineage>
</organism>
<dbReference type="InterPro" id="IPR013892">
    <property type="entry name" value="Cyt_c_biogenesis_Cmc1-like"/>
</dbReference>
<keyword evidence="5" id="KW-1185">Reference proteome</keyword>
<keyword evidence="2" id="KW-1015">Disulfide bond</keyword>
<dbReference type="GO" id="GO:0005743">
    <property type="term" value="C:mitochondrial inner membrane"/>
    <property type="evidence" value="ECO:0007669"/>
    <property type="project" value="UniProtKB-SubCell"/>
</dbReference>
<sequence length="92" mass="10574">MQTLSRREEDALLKSTKAKALRECDDVVKRFAECATGRTISIVWACRDDHKAVQQCMQQYTNAERMEELRREFIKQRDATFPTAAGLPSADH</sequence>
<dbReference type="OrthoDB" id="6224010at2759"/>
<dbReference type="HOGENOM" id="CLU_142621_2_0_1"/>
<dbReference type="AlphaFoldDB" id="A0A0C2WXB6"/>
<keyword evidence="3" id="KW-0143">Chaperone</keyword>